<gene>
    <name evidence="1" type="ORF">LXN57_33325</name>
</gene>
<organism evidence="1 2">
    <name type="scientific">Paractinoplanes hotanensis</name>
    <dbReference type="NCBI Taxonomy" id="2906497"/>
    <lineage>
        <taxon>Bacteria</taxon>
        <taxon>Bacillati</taxon>
        <taxon>Actinomycetota</taxon>
        <taxon>Actinomycetes</taxon>
        <taxon>Micromonosporales</taxon>
        <taxon>Micromonosporaceae</taxon>
        <taxon>Paractinoplanes</taxon>
    </lineage>
</organism>
<proteinExistence type="predicted"/>
<keyword evidence="2" id="KW-1185">Reference proteome</keyword>
<evidence type="ECO:0000313" key="2">
    <source>
        <dbReference type="Proteomes" id="UP001523216"/>
    </source>
</evidence>
<dbReference type="EMBL" id="JAMQOL010000048">
    <property type="protein sequence ID" value="MCM4082461.1"/>
    <property type="molecule type" value="Genomic_DNA"/>
</dbReference>
<dbReference type="Proteomes" id="UP001523216">
    <property type="component" value="Unassembled WGS sequence"/>
</dbReference>
<protein>
    <submittedName>
        <fullName evidence="1">(2Fe-2S)-binding protein</fullName>
    </submittedName>
</protein>
<reference evidence="1 2" key="1">
    <citation type="submission" date="2022-06" db="EMBL/GenBank/DDBJ databases">
        <title>Actinoplanes abujensis sp. nov., isolated from Nigerian arid soil.</title>
        <authorList>
            <person name="Ding P."/>
        </authorList>
    </citation>
    <scope>NUCLEOTIDE SEQUENCE [LARGE SCALE GENOMIC DNA]</scope>
    <source>
        <strain evidence="2">TRM88002</strain>
    </source>
</reference>
<comment type="caution">
    <text evidence="1">The sequence shown here is derived from an EMBL/GenBank/DDBJ whole genome shotgun (WGS) entry which is preliminary data.</text>
</comment>
<evidence type="ECO:0000313" key="1">
    <source>
        <dbReference type="EMBL" id="MCM4082461.1"/>
    </source>
</evidence>
<dbReference type="RefSeq" id="WP_251802192.1">
    <property type="nucleotide sequence ID" value="NZ_JAMQOL010000048.1"/>
</dbReference>
<name>A0ABT0Y8U2_9ACTN</name>
<sequence>MVFAPAAETAARLAALDDYAGFSVRPGDGWVALATAEADGRLDHWLELLIAEHGGRNVAGSTLGSALAAAVVGPTVGSLLLDRRCPDPALSNLTALPAGNGEFDARGVRTGVIAVLTGDPAAAHPDSVALPDENALDDWWASRAAATLTPLFEAVRTRAPFGLRNLWGLAADDVTATALWLAELAGRDQQAAWSRAQRLLDALARHVPVRFPRSRQFPAGDRLHQVRGTCCLYYRSTSEPGSPAENRCDTCPLRDDDSRRTRLLAYGP</sequence>
<accession>A0ABT0Y8U2</accession>